<evidence type="ECO:0000313" key="2">
    <source>
        <dbReference type="Proteomes" id="UP001307889"/>
    </source>
</evidence>
<keyword evidence="2" id="KW-1185">Reference proteome</keyword>
<evidence type="ECO:0000313" key="1">
    <source>
        <dbReference type="EMBL" id="BET01669.1"/>
    </source>
</evidence>
<name>A0ABN7BBA8_9HEMI</name>
<proteinExistence type="predicted"/>
<dbReference type="Proteomes" id="UP001307889">
    <property type="component" value="Chromosome 13"/>
</dbReference>
<gene>
    <name evidence="1" type="ORF">NTJ_14486</name>
</gene>
<organism evidence="1 2">
    <name type="scientific">Nesidiocoris tenuis</name>
    <dbReference type="NCBI Taxonomy" id="355587"/>
    <lineage>
        <taxon>Eukaryota</taxon>
        <taxon>Metazoa</taxon>
        <taxon>Ecdysozoa</taxon>
        <taxon>Arthropoda</taxon>
        <taxon>Hexapoda</taxon>
        <taxon>Insecta</taxon>
        <taxon>Pterygota</taxon>
        <taxon>Neoptera</taxon>
        <taxon>Paraneoptera</taxon>
        <taxon>Hemiptera</taxon>
        <taxon>Heteroptera</taxon>
        <taxon>Panheteroptera</taxon>
        <taxon>Cimicomorpha</taxon>
        <taxon>Miridae</taxon>
        <taxon>Dicyphina</taxon>
        <taxon>Nesidiocoris</taxon>
    </lineage>
</organism>
<reference evidence="1 2" key="1">
    <citation type="submission" date="2023-09" db="EMBL/GenBank/DDBJ databases">
        <title>Nesidiocoris tenuis whole genome shotgun sequence.</title>
        <authorList>
            <person name="Shibata T."/>
            <person name="Shimoda M."/>
            <person name="Kobayashi T."/>
            <person name="Uehara T."/>
        </authorList>
    </citation>
    <scope>NUCLEOTIDE SEQUENCE [LARGE SCALE GENOMIC DNA]</scope>
    <source>
        <strain evidence="1 2">Japan</strain>
    </source>
</reference>
<protein>
    <submittedName>
        <fullName evidence="1">Uncharacterized protein</fullName>
    </submittedName>
</protein>
<sequence>MRGKWPKFLFPGVICVQRRNASDVANSYHSNGTRPLALSGGSSDSFSCNPSASAPSDAVSNWKASEMRRTAARSLPSQLVEYPGSCCFWRRFSELVQLYLIVGSNGQREVALPFIRQNHSGVGVA</sequence>
<dbReference type="EMBL" id="AP028921">
    <property type="protein sequence ID" value="BET01669.1"/>
    <property type="molecule type" value="Genomic_DNA"/>
</dbReference>
<accession>A0ABN7BBA8</accession>